<sequence>MSDDVFCRIISGELPCRKIYEDEHTLVFLDAADDVDGHTLVVPKKHVKNILDCDKETLAHVIETVQKVAKHYVDDCGWGGVDVMNANEPCAGQTVFHLHFHLVPRKADDGLPSFPKYTGTKLSKDELWQRLKMV</sequence>
<evidence type="ECO:0000313" key="6">
    <source>
        <dbReference type="Proteomes" id="UP000671995"/>
    </source>
</evidence>
<reference evidence="5" key="1">
    <citation type="submission" date="2020-05" db="EMBL/GenBank/DDBJ databases">
        <authorList>
            <person name="Zeng H."/>
            <person name="Chan Y.K."/>
            <person name="Watt R.M."/>
        </authorList>
    </citation>
    <scope>NUCLEOTIDE SEQUENCE</scope>
    <source>
        <strain evidence="5">ATCC 700773</strain>
    </source>
</reference>
<feature type="short sequence motif" description="Histidine triad motif" evidence="2 3">
    <location>
        <begin position="97"/>
        <end position="101"/>
    </location>
</feature>
<dbReference type="PANTHER" id="PTHR46648:SF1">
    <property type="entry name" value="ADENOSINE 5'-MONOPHOSPHORAMIDASE HNT1"/>
    <property type="match status" value="1"/>
</dbReference>
<dbReference type="InterPro" id="IPR019808">
    <property type="entry name" value="Histidine_triad_CS"/>
</dbReference>
<dbReference type="InterPro" id="IPR001310">
    <property type="entry name" value="Histidine_triad_HIT"/>
</dbReference>
<reference evidence="5" key="2">
    <citation type="journal article" date="2021" name="Microbiol. Resour. Announc.">
        <title>Complete Genome Sequences of Three Human Oral Treponema parvum Isolates.</title>
        <authorList>
            <person name="Zeng H."/>
            <person name="Watt R.M."/>
        </authorList>
    </citation>
    <scope>NUCLEOTIDE SEQUENCE</scope>
    <source>
        <strain evidence="5">ATCC 700773</strain>
    </source>
</reference>
<dbReference type="Gene3D" id="3.30.428.10">
    <property type="entry name" value="HIT-like"/>
    <property type="match status" value="1"/>
</dbReference>
<dbReference type="PRINTS" id="PR00332">
    <property type="entry name" value="HISTRIAD"/>
</dbReference>
<dbReference type="InterPro" id="IPR011146">
    <property type="entry name" value="HIT-like"/>
</dbReference>
<evidence type="ECO:0000256" key="2">
    <source>
        <dbReference type="PIRSR" id="PIRSR601310-3"/>
    </source>
</evidence>
<name>A0A975EZ68_9SPIR</name>
<dbReference type="GO" id="GO:0003824">
    <property type="term" value="F:catalytic activity"/>
    <property type="evidence" value="ECO:0007669"/>
    <property type="project" value="InterPro"/>
</dbReference>
<dbReference type="InterPro" id="IPR036265">
    <property type="entry name" value="HIT-like_sf"/>
</dbReference>
<accession>A0A975EZ68</accession>
<proteinExistence type="predicted"/>
<dbReference type="CDD" id="cd01277">
    <property type="entry name" value="HINT_subgroup"/>
    <property type="match status" value="1"/>
</dbReference>
<dbReference type="Proteomes" id="UP000671995">
    <property type="component" value="Chromosome"/>
</dbReference>
<evidence type="ECO:0000256" key="3">
    <source>
        <dbReference type="PROSITE-ProRule" id="PRU00464"/>
    </source>
</evidence>
<protein>
    <submittedName>
        <fullName evidence="5">HIT family protein</fullName>
    </submittedName>
</protein>
<dbReference type="RefSeq" id="WP_210118394.1">
    <property type="nucleotide sequence ID" value="NZ_CP054257.1"/>
</dbReference>
<organism evidence="5 6">
    <name type="scientific">Treponema parvum</name>
    <dbReference type="NCBI Taxonomy" id="138851"/>
    <lineage>
        <taxon>Bacteria</taxon>
        <taxon>Pseudomonadati</taxon>
        <taxon>Spirochaetota</taxon>
        <taxon>Spirochaetia</taxon>
        <taxon>Spirochaetales</taxon>
        <taxon>Treponemataceae</taxon>
        <taxon>Treponema</taxon>
    </lineage>
</organism>
<evidence type="ECO:0000313" key="5">
    <source>
        <dbReference type="EMBL" id="QTQ11599.1"/>
    </source>
</evidence>
<dbReference type="PANTHER" id="PTHR46648">
    <property type="entry name" value="HIT FAMILY PROTEIN 1"/>
    <property type="match status" value="1"/>
</dbReference>
<evidence type="ECO:0000256" key="1">
    <source>
        <dbReference type="PIRSR" id="PIRSR601310-1"/>
    </source>
</evidence>
<dbReference type="PROSITE" id="PS51084">
    <property type="entry name" value="HIT_2"/>
    <property type="match status" value="1"/>
</dbReference>
<dbReference type="AlphaFoldDB" id="A0A975EZ68"/>
<dbReference type="PROSITE" id="PS00892">
    <property type="entry name" value="HIT_1"/>
    <property type="match status" value="1"/>
</dbReference>
<feature type="active site" description="Tele-AMP-histidine intermediate" evidence="1">
    <location>
        <position position="99"/>
    </location>
</feature>
<feature type="domain" description="HIT" evidence="4">
    <location>
        <begin position="5"/>
        <end position="112"/>
    </location>
</feature>
<dbReference type="SUPFAM" id="SSF54197">
    <property type="entry name" value="HIT-like"/>
    <property type="match status" value="1"/>
</dbReference>
<dbReference type="EMBL" id="CP054257">
    <property type="protein sequence ID" value="QTQ11599.1"/>
    <property type="molecule type" value="Genomic_DNA"/>
</dbReference>
<dbReference type="InterPro" id="IPR039384">
    <property type="entry name" value="HINT"/>
</dbReference>
<dbReference type="GO" id="GO:0009117">
    <property type="term" value="P:nucleotide metabolic process"/>
    <property type="evidence" value="ECO:0007669"/>
    <property type="project" value="TreeGrafter"/>
</dbReference>
<evidence type="ECO:0000259" key="4">
    <source>
        <dbReference type="PROSITE" id="PS51084"/>
    </source>
</evidence>
<dbReference type="Pfam" id="PF01230">
    <property type="entry name" value="HIT"/>
    <property type="match status" value="1"/>
</dbReference>
<gene>
    <name evidence="5" type="ORF">HRI96_04890</name>
</gene>